<dbReference type="EMBL" id="FR796428">
    <property type="protein sequence ID" value="CAJ08859.1"/>
    <property type="molecule type" value="Genomic_DNA"/>
</dbReference>
<dbReference type="InParanoid" id="Q4Q4U4"/>
<evidence type="ECO:0000313" key="3">
    <source>
        <dbReference type="Proteomes" id="UP000000542"/>
    </source>
</evidence>
<feature type="compositionally biased region" description="Basic and acidic residues" evidence="1">
    <location>
        <begin position="855"/>
        <end position="864"/>
    </location>
</feature>
<reference evidence="2 3" key="1">
    <citation type="journal article" date="2005" name="Science">
        <title>The genome of the kinetoplastid parasite, Leishmania major.</title>
        <authorList>
            <person name="Ivens A.C."/>
            <person name="Peacock C.S."/>
            <person name="Worthey E.A."/>
            <person name="Murphy L."/>
            <person name="Aggarwal G."/>
            <person name="Berriman M."/>
            <person name="Sisk E."/>
            <person name="Rajandream M.A."/>
            <person name="Adlem E."/>
            <person name="Aert R."/>
            <person name="Anupama A."/>
            <person name="Apostolou Z."/>
            <person name="Attipoe P."/>
            <person name="Bason N."/>
            <person name="Bauser C."/>
            <person name="Beck A."/>
            <person name="Beverley S.M."/>
            <person name="Bianchettin G."/>
            <person name="Borzym K."/>
            <person name="Bothe G."/>
            <person name="Bruschi C.V."/>
            <person name="Collins M."/>
            <person name="Cadag E."/>
            <person name="Ciarloni L."/>
            <person name="Clayton C."/>
            <person name="Coulson R.M."/>
            <person name="Cronin A."/>
            <person name="Cruz A.K."/>
            <person name="Davies R.M."/>
            <person name="De Gaudenzi J."/>
            <person name="Dobson D.E."/>
            <person name="Duesterhoeft A."/>
            <person name="Fazelina G."/>
            <person name="Fosker N."/>
            <person name="Frasch A.C."/>
            <person name="Fraser A."/>
            <person name="Fuchs M."/>
            <person name="Gabel C."/>
            <person name="Goble A."/>
            <person name="Goffeau A."/>
            <person name="Harris D."/>
            <person name="Hertz-Fowler C."/>
            <person name="Hilbert H."/>
            <person name="Horn D."/>
            <person name="Huang Y."/>
            <person name="Klages S."/>
            <person name="Knights A."/>
            <person name="Kube M."/>
            <person name="Larke N."/>
            <person name="Litvin L."/>
            <person name="Lord A."/>
            <person name="Louie T."/>
            <person name="Marra M."/>
            <person name="Masuy D."/>
            <person name="Matthews K."/>
            <person name="Michaeli S."/>
            <person name="Mottram J.C."/>
            <person name="Muller-Auer S."/>
            <person name="Munden H."/>
            <person name="Nelson S."/>
            <person name="Norbertczak H."/>
            <person name="Oliver K."/>
            <person name="O'neil S."/>
            <person name="Pentony M."/>
            <person name="Pohl T.M."/>
            <person name="Price C."/>
            <person name="Purnelle B."/>
            <person name="Quail M.A."/>
            <person name="Rabbinowitsch E."/>
            <person name="Reinhardt R."/>
            <person name="Rieger M."/>
            <person name="Rinta J."/>
            <person name="Robben J."/>
            <person name="Robertson L."/>
            <person name="Ruiz J.C."/>
            <person name="Rutter S."/>
            <person name="Saunders D."/>
            <person name="Schafer M."/>
            <person name="Schein J."/>
            <person name="Schwartz D.C."/>
            <person name="Seeger K."/>
            <person name="Seyler A."/>
            <person name="Sharp S."/>
            <person name="Shin H."/>
            <person name="Sivam D."/>
            <person name="Squares R."/>
            <person name="Squares S."/>
            <person name="Tosato V."/>
            <person name="Vogt C."/>
            <person name="Volckaert G."/>
            <person name="Wambutt R."/>
            <person name="Warren T."/>
            <person name="Wedler H."/>
            <person name="Woodward J."/>
            <person name="Zhou S."/>
            <person name="Zimmermann W."/>
            <person name="Smith D.F."/>
            <person name="Blackwell J.M."/>
            <person name="Stuart K.D."/>
            <person name="Barrell B."/>
            <person name="Myler P.J."/>
        </authorList>
    </citation>
    <scope>NUCLEOTIDE SEQUENCE [LARGE SCALE GENOMIC DNA]</scope>
    <source>
        <strain evidence="3">MHOM/IL/81/Friedlin</strain>
    </source>
</reference>
<dbReference type="eggNOG" id="ENOG502SIG6">
    <property type="taxonomic scope" value="Eukaryota"/>
</dbReference>
<dbReference type="VEuPathDB" id="TriTrypDB:LMJFC_320044800"/>
<dbReference type="GeneID" id="5656452"/>
<keyword evidence="3" id="KW-1185">Reference proteome</keyword>
<dbReference type="VEuPathDB" id="TriTrypDB:LmjF.32.3280"/>
<dbReference type="VEuPathDB" id="TriTrypDB:LMJSD75_320041000"/>
<dbReference type="AlphaFoldDB" id="Q4Q4U4"/>
<feature type="compositionally biased region" description="Low complexity" evidence="1">
    <location>
        <begin position="807"/>
        <end position="834"/>
    </location>
</feature>
<name>Q4Q4U4_LEIMA</name>
<dbReference type="RefSeq" id="XP_001685654.1">
    <property type="nucleotide sequence ID" value="XM_001685602.1"/>
</dbReference>
<protein>
    <submittedName>
        <fullName evidence="2">Uncharacterized protein</fullName>
    </submittedName>
</protein>
<evidence type="ECO:0000313" key="2">
    <source>
        <dbReference type="EMBL" id="CAJ08859.1"/>
    </source>
</evidence>
<dbReference type="Proteomes" id="UP000000542">
    <property type="component" value="Chromosome 32"/>
</dbReference>
<reference evidence="2 3" key="2">
    <citation type="journal article" date="2011" name="Genome Res.">
        <title>Chromosome and gene copy number variation allow major structural change between species and strains of Leishmania.</title>
        <authorList>
            <person name="Rogers M.B."/>
            <person name="Hilley J.D."/>
            <person name="Dickens N.J."/>
            <person name="Wilkes J."/>
            <person name="Bates P.A."/>
            <person name="Depledge D.P."/>
            <person name="Harris D."/>
            <person name="Her Y."/>
            <person name="Herzyk P."/>
            <person name="Imamura H."/>
            <person name="Otto T.D."/>
            <person name="Sanders M."/>
            <person name="Seeger K."/>
            <person name="Dujardin J.C."/>
            <person name="Berriman M."/>
            <person name="Smith D.F."/>
            <person name="Hertz-Fowler C."/>
            <person name="Mottram J.C."/>
        </authorList>
    </citation>
    <scope>NUCLEOTIDE SEQUENCE [LARGE SCALE GENOMIC DNA]</scope>
    <source>
        <strain evidence="3">MHOM/IL/81/Friedlin</strain>
    </source>
</reference>
<dbReference type="KEGG" id="lma:LMJF_32_3280"/>
<accession>Q4Q4U4</accession>
<sequence length="864" mass="89729">MTDLAAVAPAVAEDKYTFLVPYAKNSASDLVESVGTQTQGNTDAAITHITSAEDSRSLSTPESDSFEITTAAATPISPSATVPRWSSVQKTLETCMDPVFVTGSADTKDHMIAEEVLPLMDASMTVRVSALASLSCLQPFFTGRTCSERIRTMLSAVRASNKLMLRDGLLAPTSSVCMLSVDEAEAAGLRVGLCSHAEDHARNVRTLKCRQHTPECEDSPRSLTLSRLRATSPPQKTRHAELPSSAPCAPCFALASPLPADSAHAAPEENPPHEDVSVSCPHDANAPGRALSIAPAFPVAVTEEPAGIGVSAPRRTLQCPRVVGEELLGSDNRDCAADNQEKIHISTLRACVPVPKPPPTIDILLTDAAAKFHGVTASSSAKEAASVPTMSSALPAPATLSSATATANTTNRLHFSVTAAPFMPKSVLSSTSGVAPVPAPHRPANYACPRHQPTVCKHADACPADISETLAKEILTDSNTGCTHATPDLCVGSSWGKRHGAAGAWRRGLMAAPPMPVDESPSTFFRKEGCCMPAERPPRALGAEMPQAPRAIDVSPRTADALPLAELYPPRPLMVAMPPESVPGSGLEGCWPICPLPAGAQLSPCPLPQSRRHRHDPYSPAGFVLCAENSCALSLSQTSIPAARALTSSASPRPASSACNSSVAGEMISFSFADPLIKATARLQERRHLLRADTTRAPSSELESASCSVAHSSPACESGDDVEAATRRPLPSCEALLAAALAEPTAAATVAFVSTIDGDAVSPADAAAAAGVPKSYAEALRLSAKALPPVLVVAAKPAGKREKSPKAKSSAPHRSAAASSSHAKNSSRATAKAATKAKRPSLSQPKNGMCPMPADAERAPHKAT</sequence>
<gene>
    <name evidence="2" type="ORF">LMJF_32_3280</name>
</gene>
<feature type="region of interest" description="Disordered" evidence="1">
    <location>
        <begin position="211"/>
        <end position="244"/>
    </location>
</feature>
<dbReference type="OMA" id="HRHDPYS"/>
<proteinExistence type="predicted"/>
<dbReference type="VEuPathDB" id="TriTrypDB:LMJLV39_320041000"/>
<organism evidence="2 3">
    <name type="scientific">Leishmania major</name>
    <dbReference type="NCBI Taxonomy" id="5664"/>
    <lineage>
        <taxon>Eukaryota</taxon>
        <taxon>Discoba</taxon>
        <taxon>Euglenozoa</taxon>
        <taxon>Kinetoplastea</taxon>
        <taxon>Metakinetoplastina</taxon>
        <taxon>Trypanosomatida</taxon>
        <taxon>Trypanosomatidae</taxon>
        <taxon>Leishmaniinae</taxon>
        <taxon>Leishmania</taxon>
    </lineage>
</organism>
<feature type="region of interest" description="Disordered" evidence="1">
    <location>
        <begin position="261"/>
        <end position="283"/>
    </location>
</feature>
<feature type="compositionally biased region" description="Basic and acidic residues" evidence="1">
    <location>
        <begin position="266"/>
        <end position="276"/>
    </location>
</feature>
<feature type="region of interest" description="Disordered" evidence="1">
    <location>
        <begin position="796"/>
        <end position="864"/>
    </location>
</feature>
<dbReference type="HOGENOM" id="CLU_331641_0_0_1"/>
<evidence type="ECO:0000256" key="1">
    <source>
        <dbReference type="SAM" id="MobiDB-lite"/>
    </source>
</evidence>